<comment type="caution">
    <text evidence="1">The sequence shown here is derived from an EMBL/GenBank/DDBJ whole genome shotgun (WGS) entry which is preliminary data.</text>
</comment>
<dbReference type="EMBL" id="PENG01000002">
    <property type="protein sequence ID" value="PJI26178.1"/>
    <property type="molecule type" value="Genomic_DNA"/>
</dbReference>
<proteinExistence type="predicted"/>
<dbReference type="Proteomes" id="UP000229884">
    <property type="component" value="Unassembled WGS sequence"/>
</dbReference>
<sequence length="69" mass="8301">MFFYHFYKLFDTAFAKVFIISKKSEQNRKKIPFVSRNTAKAENYMIVNLNVQLSKMFRLKESKLDFLVP</sequence>
<evidence type="ECO:0000313" key="1">
    <source>
        <dbReference type="EMBL" id="PJI26178.1"/>
    </source>
</evidence>
<organism evidence="1 2">
    <name type="scientific">Prevotella intermedia</name>
    <dbReference type="NCBI Taxonomy" id="28131"/>
    <lineage>
        <taxon>Bacteria</taxon>
        <taxon>Pseudomonadati</taxon>
        <taxon>Bacteroidota</taxon>
        <taxon>Bacteroidia</taxon>
        <taxon>Bacteroidales</taxon>
        <taxon>Prevotellaceae</taxon>
        <taxon>Prevotella</taxon>
    </lineage>
</organism>
<reference evidence="1 2" key="1">
    <citation type="submission" date="2017-11" db="EMBL/GenBank/DDBJ databases">
        <title>Genome sequencing of Prevotella intermedia KCOM 2832.</title>
        <authorList>
            <person name="Kook J.-K."/>
            <person name="Park S.-N."/>
            <person name="Lim Y.K."/>
        </authorList>
    </citation>
    <scope>NUCLEOTIDE SEQUENCE [LARGE SCALE GENOMIC DNA]</scope>
    <source>
        <strain evidence="1 2">KCOM 2832</strain>
    </source>
</reference>
<gene>
    <name evidence="1" type="ORF">CTM58_10540</name>
</gene>
<dbReference type="AlphaFoldDB" id="A0A2M8TQH0"/>
<accession>A0A2M8TQH0</accession>
<evidence type="ECO:0000313" key="2">
    <source>
        <dbReference type="Proteomes" id="UP000229884"/>
    </source>
</evidence>
<protein>
    <submittedName>
        <fullName evidence="1">Uncharacterized protein</fullName>
    </submittedName>
</protein>
<name>A0A2M8TQH0_PREIN</name>